<sequence>MALGLPTEQSQDTAPSLCLLQSLQQVLEEVQPDPLTFPKKPGSETRLKGTKGHSDENVNQTSEFNGKIAYRNQISEFNGKITYARL</sequence>
<comment type="caution">
    <text evidence="1">The sequence shown here is derived from an EMBL/GenBank/DDBJ whole genome shotgun (WGS) entry which is preliminary data.</text>
</comment>
<dbReference type="Proteomes" id="UP001057279">
    <property type="component" value="Linkage Group LG03"/>
</dbReference>
<organism evidence="1 2">
    <name type="scientific">Ovis ammon polii x Ovis aries</name>
    <dbReference type="NCBI Taxonomy" id="2918886"/>
    <lineage>
        <taxon>Eukaryota</taxon>
        <taxon>Metazoa</taxon>
        <taxon>Chordata</taxon>
        <taxon>Craniata</taxon>
        <taxon>Vertebrata</taxon>
        <taxon>Euteleostomi</taxon>
        <taxon>Mammalia</taxon>
        <taxon>Eutheria</taxon>
        <taxon>Laurasiatheria</taxon>
        <taxon>Artiodactyla</taxon>
        <taxon>Ruminantia</taxon>
        <taxon>Pecora</taxon>
        <taxon>Bovidae</taxon>
        <taxon>Caprinae</taxon>
        <taxon>Ovis</taxon>
    </lineage>
</organism>
<accession>A0ACB9VDF7</accession>
<keyword evidence="2" id="KW-1185">Reference proteome</keyword>
<evidence type="ECO:0000313" key="1">
    <source>
        <dbReference type="EMBL" id="KAI4587475.1"/>
    </source>
</evidence>
<reference evidence="1" key="1">
    <citation type="submission" date="2022-03" db="EMBL/GenBank/DDBJ databases">
        <title>Genomic analyses of argali, domestic sheep and their hybrids provide insights into chromosomal evolution, heterosis and genetic basis of agronomic traits.</title>
        <authorList>
            <person name="Li M."/>
        </authorList>
    </citation>
    <scope>NUCLEOTIDE SEQUENCE</scope>
    <source>
        <strain evidence="1">F1 hybrid</strain>
    </source>
</reference>
<gene>
    <name evidence="1" type="ORF">MJG53_005262</name>
</gene>
<name>A0ACB9VDF7_9CETA</name>
<protein>
    <submittedName>
        <fullName evidence="1">Uncharacterized protein</fullName>
    </submittedName>
</protein>
<dbReference type="EMBL" id="CM043028">
    <property type="protein sequence ID" value="KAI4587475.1"/>
    <property type="molecule type" value="Genomic_DNA"/>
</dbReference>
<evidence type="ECO:0000313" key="2">
    <source>
        <dbReference type="Proteomes" id="UP001057279"/>
    </source>
</evidence>
<proteinExistence type="predicted"/>